<dbReference type="InterPro" id="IPR001254">
    <property type="entry name" value="Trypsin_dom"/>
</dbReference>
<dbReference type="AlphaFoldDB" id="A0A7R8D5M8"/>
<reference evidence="2" key="1">
    <citation type="submission" date="2021-02" db="EMBL/GenBank/DDBJ databases">
        <authorList>
            <person name="Bekaert M."/>
        </authorList>
    </citation>
    <scope>NUCLEOTIDE SEQUENCE</scope>
    <source>
        <strain evidence="2">IoA-00</strain>
    </source>
</reference>
<protein>
    <submittedName>
        <fullName evidence="2">(salmon louse) hypothetical protein</fullName>
    </submittedName>
</protein>
<dbReference type="InterPro" id="IPR043504">
    <property type="entry name" value="Peptidase_S1_PA_chymotrypsin"/>
</dbReference>
<dbReference type="InterPro" id="IPR051333">
    <property type="entry name" value="CLIP_Serine_Protease"/>
</dbReference>
<dbReference type="PANTHER" id="PTHR24260:SF136">
    <property type="entry name" value="GH08193P-RELATED"/>
    <property type="match status" value="1"/>
</dbReference>
<name>A0A7R8D5M8_LEPSM</name>
<dbReference type="Gene3D" id="2.40.10.10">
    <property type="entry name" value="Trypsin-like serine proteases"/>
    <property type="match status" value="1"/>
</dbReference>
<dbReference type="GO" id="GO:0006508">
    <property type="term" value="P:proteolysis"/>
    <property type="evidence" value="ECO:0007669"/>
    <property type="project" value="InterPro"/>
</dbReference>
<dbReference type="PANTHER" id="PTHR24260">
    <property type="match status" value="1"/>
</dbReference>
<dbReference type="EMBL" id="HG994588">
    <property type="protein sequence ID" value="CAF3037093.1"/>
    <property type="molecule type" value="Genomic_DNA"/>
</dbReference>
<evidence type="ECO:0000259" key="1">
    <source>
        <dbReference type="Pfam" id="PF00089"/>
    </source>
</evidence>
<evidence type="ECO:0000313" key="2">
    <source>
        <dbReference type="EMBL" id="CAF3037093.1"/>
    </source>
</evidence>
<feature type="domain" description="Peptidase S1" evidence="1">
    <location>
        <begin position="97"/>
        <end position="184"/>
    </location>
</feature>
<dbReference type="InterPro" id="IPR009003">
    <property type="entry name" value="Peptidase_S1_PA"/>
</dbReference>
<gene>
    <name evidence="2" type="ORF">LSAA_14896</name>
</gene>
<dbReference type="Proteomes" id="UP000675881">
    <property type="component" value="Chromosome 9"/>
</dbReference>
<dbReference type="SUPFAM" id="SSF50494">
    <property type="entry name" value="Trypsin-like serine proteases"/>
    <property type="match status" value="1"/>
</dbReference>
<organism evidence="2 3">
    <name type="scientific">Lepeophtheirus salmonis</name>
    <name type="common">Salmon louse</name>
    <name type="synonym">Caligus salmonis</name>
    <dbReference type="NCBI Taxonomy" id="72036"/>
    <lineage>
        <taxon>Eukaryota</taxon>
        <taxon>Metazoa</taxon>
        <taxon>Ecdysozoa</taxon>
        <taxon>Arthropoda</taxon>
        <taxon>Crustacea</taxon>
        <taxon>Multicrustacea</taxon>
        <taxon>Hexanauplia</taxon>
        <taxon>Copepoda</taxon>
        <taxon>Siphonostomatoida</taxon>
        <taxon>Caligidae</taxon>
        <taxon>Lepeophtheirus</taxon>
    </lineage>
</organism>
<sequence length="187" mass="21311">MKIKFSAKVMGFTMGLSEGYIIQPNIFEDSLIVNINVYLDVLKSVEMPWRNHVDTGRPWIMKKRLNRFHQECGVSNDLGHAFKQQAGGREGYFDNAVFPWHARIEHRYKQQTLCNGVILTNDRILTTANCQGYYHKYGINVYAGVGTNNYADGFQDGIVKSFVAHQGYNITTGEHNIAIIALHERLV</sequence>
<dbReference type="GO" id="GO:0004252">
    <property type="term" value="F:serine-type endopeptidase activity"/>
    <property type="evidence" value="ECO:0007669"/>
    <property type="project" value="InterPro"/>
</dbReference>
<keyword evidence="3" id="KW-1185">Reference proteome</keyword>
<evidence type="ECO:0000313" key="3">
    <source>
        <dbReference type="Proteomes" id="UP000675881"/>
    </source>
</evidence>
<proteinExistence type="predicted"/>
<accession>A0A7R8D5M8</accession>
<dbReference type="Pfam" id="PF00089">
    <property type="entry name" value="Trypsin"/>
    <property type="match status" value="1"/>
</dbReference>